<evidence type="ECO:0000313" key="16">
    <source>
        <dbReference type="Proteomes" id="UP000224567"/>
    </source>
</evidence>
<dbReference type="STRING" id="33114.A0A2G2VAM8"/>
<evidence type="ECO:0000256" key="3">
    <source>
        <dbReference type="ARBA" id="ARBA00009085"/>
    </source>
</evidence>
<dbReference type="CDD" id="cd02663">
    <property type="entry name" value="Peptidase_C19G"/>
    <property type="match status" value="1"/>
</dbReference>
<dbReference type="Proteomes" id="UP000224567">
    <property type="component" value="Unassembled WGS sequence"/>
</dbReference>
<dbReference type="GO" id="GO:0004843">
    <property type="term" value="F:cysteine-type deubiquitinase activity"/>
    <property type="evidence" value="ECO:0007669"/>
    <property type="project" value="UniProtKB-UniRule"/>
</dbReference>
<keyword evidence="9" id="KW-0539">Nucleus</keyword>
<dbReference type="InterPro" id="IPR008502">
    <property type="entry name" value="Prolamin-like"/>
</dbReference>
<feature type="compositionally biased region" description="Low complexity" evidence="13">
    <location>
        <begin position="115"/>
        <end position="125"/>
    </location>
</feature>
<dbReference type="InterPro" id="IPR018200">
    <property type="entry name" value="USP_CS"/>
</dbReference>
<dbReference type="PROSITE" id="PS50235">
    <property type="entry name" value="USP_3"/>
    <property type="match status" value="1"/>
</dbReference>
<evidence type="ECO:0000256" key="8">
    <source>
        <dbReference type="ARBA" id="ARBA00022801"/>
    </source>
</evidence>
<gene>
    <name evidence="15" type="ORF">CQW23_30423</name>
</gene>
<evidence type="ECO:0000256" key="7">
    <source>
        <dbReference type="ARBA" id="ARBA00022786"/>
    </source>
</evidence>
<dbReference type="GO" id="GO:0005634">
    <property type="term" value="C:nucleus"/>
    <property type="evidence" value="ECO:0007669"/>
    <property type="project" value="UniProtKB-SubCell"/>
</dbReference>
<dbReference type="InterPro" id="IPR028889">
    <property type="entry name" value="USP"/>
</dbReference>
<feature type="compositionally biased region" description="Low complexity" evidence="13">
    <location>
        <begin position="74"/>
        <end position="89"/>
    </location>
</feature>
<keyword evidence="5" id="KW-0519">Myristate</keyword>
<keyword evidence="12" id="KW-0788">Thiol protease</keyword>
<dbReference type="InterPro" id="IPR050164">
    <property type="entry name" value="Peptidase_C19"/>
</dbReference>
<feature type="compositionally biased region" description="Polar residues" evidence="13">
    <location>
        <begin position="37"/>
        <end position="48"/>
    </location>
</feature>
<organism evidence="15 16">
    <name type="scientific">Capsicum baccatum</name>
    <name type="common">Peruvian pepper</name>
    <dbReference type="NCBI Taxonomy" id="33114"/>
    <lineage>
        <taxon>Eukaryota</taxon>
        <taxon>Viridiplantae</taxon>
        <taxon>Streptophyta</taxon>
        <taxon>Embryophyta</taxon>
        <taxon>Tracheophyta</taxon>
        <taxon>Spermatophyta</taxon>
        <taxon>Magnoliopsida</taxon>
        <taxon>eudicotyledons</taxon>
        <taxon>Gunneridae</taxon>
        <taxon>Pentapetalae</taxon>
        <taxon>asterids</taxon>
        <taxon>lamiids</taxon>
        <taxon>Solanales</taxon>
        <taxon>Solanaceae</taxon>
        <taxon>Solanoideae</taxon>
        <taxon>Capsiceae</taxon>
        <taxon>Capsicum</taxon>
    </lineage>
</organism>
<dbReference type="SUPFAM" id="SSF54001">
    <property type="entry name" value="Cysteine proteinases"/>
    <property type="match status" value="1"/>
</dbReference>
<evidence type="ECO:0000256" key="1">
    <source>
        <dbReference type="ARBA" id="ARBA00000707"/>
    </source>
</evidence>
<comment type="function">
    <text evidence="11">Recognizes and hydrolyzes the peptide bond at the C-terminal Gly of ubiquitin. Involved in the processing of poly-ubiquitin precursors as well as that of ubiquitinated proteins. Required for the correct development of pollen.</text>
</comment>
<sequence>MAPSPGDAVLSPRITPTQPPHTALSPVGHAVPPSRMASPTQPPSQMASPIQPPRVAPSPVDTVPPPHEAPTQPPGTAAPTQPPSTALLPAKPPSTPSPHVAPSPVDKGVLPPKTVAPSPAVHNVVAPPPHAAPITSPPKSDSPVVNPPPSRPTPHPYPPPPPPSEDESTNCPMVLINVEGCVSDLIRAFFKFDKVSISTECCKVVSSISDDCFYSGFTRVPVFLDGLMGATGSKLEKALGDQFPEGERYFGLENFGNTCYCNSVLQALYFCVPFREQLLEYYANNKSPPEAEENLLTCLAELFSQISSQKKKTGVIAPRRFVQRVRKQNELFRGYMHQARVSLYIYKESHATKSLTASSPEKVSNGSCNGHTNGVKKEPLVTWVHKNFQGILTNETRCLRCETVTARDETFFDLSLDIEQNSSITSCLKNFSSTETLNAEDKFFCDKCCSLQEAQKRMKIKKPPHILVIHLKRFKYMEQLGRYKKLSYRVVFPLELKLSNTTENTDSEYSLFAVVVHVGSGPNHGHYVSLVKSHNHWLFFDDENAEIIDESAVQTFFGSAQEYSSNTDHGYILFYESLAASTS</sequence>
<dbReference type="GO" id="GO:0006508">
    <property type="term" value="P:proteolysis"/>
    <property type="evidence" value="ECO:0007669"/>
    <property type="project" value="UniProtKB-KW"/>
</dbReference>
<keyword evidence="4 12" id="KW-0645">Protease</keyword>
<keyword evidence="10" id="KW-0449">Lipoprotein</keyword>
<dbReference type="EMBL" id="MLFT02000060">
    <property type="protein sequence ID" value="PHT30034.1"/>
    <property type="molecule type" value="Genomic_DNA"/>
</dbReference>
<evidence type="ECO:0000256" key="10">
    <source>
        <dbReference type="ARBA" id="ARBA00023288"/>
    </source>
</evidence>
<dbReference type="Gene3D" id="3.90.70.10">
    <property type="entry name" value="Cysteine proteinases"/>
    <property type="match status" value="1"/>
</dbReference>
<comment type="subcellular location">
    <subcellularLocation>
        <location evidence="2">Nucleus</location>
    </subcellularLocation>
</comment>
<evidence type="ECO:0000256" key="13">
    <source>
        <dbReference type="SAM" id="MobiDB-lite"/>
    </source>
</evidence>
<comment type="catalytic activity">
    <reaction evidence="1 12">
        <text>Thiol-dependent hydrolysis of ester, thioester, amide, peptide and isopeptide bonds formed by the C-terminal Gly of ubiquitin (a 76-residue protein attached to proteins as an intracellular targeting signal).</text>
        <dbReference type="EC" id="3.4.19.12"/>
    </reaction>
</comment>
<comment type="caution">
    <text evidence="15">The sequence shown here is derived from an EMBL/GenBank/DDBJ whole genome shotgun (WGS) entry which is preliminary data.</text>
</comment>
<dbReference type="GO" id="GO:0005829">
    <property type="term" value="C:cytosol"/>
    <property type="evidence" value="ECO:0007669"/>
    <property type="project" value="TreeGrafter"/>
</dbReference>
<dbReference type="PANTHER" id="PTHR24006:SF884">
    <property type="entry name" value="UBIQUITIN CARBOXYL-TERMINAL HYDROLASE 4-LIKE"/>
    <property type="match status" value="1"/>
</dbReference>
<evidence type="ECO:0000313" key="15">
    <source>
        <dbReference type="EMBL" id="PHT30034.1"/>
    </source>
</evidence>
<evidence type="ECO:0000256" key="12">
    <source>
        <dbReference type="RuleBase" id="RU366025"/>
    </source>
</evidence>
<feature type="compositionally biased region" description="Pro residues" evidence="13">
    <location>
        <begin position="50"/>
        <end position="73"/>
    </location>
</feature>
<evidence type="ECO:0000256" key="11">
    <source>
        <dbReference type="ARBA" id="ARBA00053800"/>
    </source>
</evidence>
<protein>
    <recommendedName>
        <fullName evidence="12">Ubiquitin carboxyl-terminal hydrolase</fullName>
        <ecNumber evidence="12">3.4.19.12</ecNumber>
    </recommendedName>
</protein>
<dbReference type="GO" id="GO:0016579">
    <property type="term" value="P:protein deubiquitination"/>
    <property type="evidence" value="ECO:0007669"/>
    <property type="project" value="InterPro"/>
</dbReference>
<keyword evidence="6" id="KW-0732">Signal</keyword>
<dbReference type="OrthoDB" id="27652at2759"/>
<dbReference type="Pfam" id="PF05617">
    <property type="entry name" value="Prolamin_like"/>
    <property type="match status" value="1"/>
</dbReference>
<keyword evidence="16" id="KW-1185">Reference proteome</keyword>
<accession>A0A2G2VAM8</accession>
<keyword evidence="8 12" id="KW-0378">Hydrolase</keyword>
<proteinExistence type="inferred from homology"/>
<evidence type="ECO:0000259" key="14">
    <source>
        <dbReference type="PROSITE" id="PS50235"/>
    </source>
</evidence>
<evidence type="ECO:0000256" key="4">
    <source>
        <dbReference type="ARBA" id="ARBA00022670"/>
    </source>
</evidence>
<dbReference type="Pfam" id="PF00443">
    <property type="entry name" value="UCH"/>
    <property type="match status" value="1"/>
</dbReference>
<dbReference type="InterPro" id="IPR001394">
    <property type="entry name" value="Peptidase_C19_UCH"/>
</dbReference>
<feature type="compositionally biased region" description="Pro residues" evidence="13">
    <location>
        <begin position="90"/>
        <end position="101"/>
    </location>
</feature>
<evidence type="ECO:0000256" key="5">
    <source>
        <dbReference type="ARBA" id="ARBA00022707"/>
    </source>
</evidence>
<dbReference type="InterPro" id="IPR038765">
    <property type="entry name" value="Papain-like_cys_pep_sf"/>
</dbReference>
<feature type="region of interest" description="Disordered" evidence="13">
    <location>
        <begin position="1"/>
        <end position="170"/>
    </location>
</feature>
<dbReference type="PROSITE" id="PS00972">
    <property type="entry name" value="USP_1"/>
    <property type="match status" value="1"/>
</dbReference>
<feature type="domain" description="USP" evidence="14">
    <location>
        <begin position="250"/>
        <end position="578"/>
    </location>
</feature>
<feature type="compositionally biased region" description="Pro residues" evidence="13">
    <location>
        <begin position="145"/>
        <end position="163"/>
    </location>
</feature>
<dbReference type="EC" id="3.4.19.12" evidence="12"/>
<dbReference type="AlphaFoldDB" id="A0A2G2VAM8"/>
<evidence type="ECO:0000256" key="2">
    <source>
        <dbReference type="ARBA" id="ARBA00004123"/>
    </source>
</evidence>
<reference evidence="16" key="2">
    <citation type="journal article" date="2017" name="J. Anim. Genet.">
        <title>Multiple reference genome sequences of hot pepper reveal the massive evolution of plant disease resistance genes by retroduplication.</title>
        <authorList>
            <person name="Kim S."/>
            <person name="Park J."/>
            <person name="Yeom S.-I."/>
            <person name="Kim Y.-M."/>
            <person name="Seo E."/>
            <person name="Kim K.-T."/>
            <person name="Kim M.-S."/>
            <person name="Lee J.M."/>
            <person name="Cheong K."/>
            <person name="Shin H.-S."/>
            <person name="Kim S.-B."/>
            <person name="Han K."/>
            <person name="Lee J."/>
            <person name="Park M."/>
            <person name="Lee H.-A."/>
            <person name="Lee H.-Y."/>
            <person name="Lee Y."/>
            <person name="Oh S."/>
            <person name="Lee J.H."/>
            <person name="Choi E."/>
            <person name="Choi E."/>
            <person name="Lee S.E."/>
            <person name="Jeon J."/>
            <person name="Kim H."/>
            <person name="Choi G."/>
            <person name="Song H."/>
            <person name="Lee J."/>
            <person name="Lee S.-C."/>
            <person name="Kwon J.-K."/>
            <person name="Lee H.-Y."/>
            <person name="Koo N."/>
            <person name="Hong Y."/>
            <person name="Kim R.W."/>
            <person name="Kang W.-H."/>
            <person name="Huh J.H."/>
            <person name="Kang B.-C."/>
            <person name="Yang T.-J."/>
            <person name="Lee Y.-H."/>
            <person name="Bennetzen J.L."/>
            <person name="Choi D."/>
        </authorList>
    </citation>
    <scope>NUCLEOTIDE SEQUENCE [LARGE SCALE GENOMIC DNA]</scope>
    <source>
        <strain evidence="16">cv. PBC81</strain>
    </source>
</reference>
<dbReference type="PANTHER" id="PTHR24006">
    <property type="entry name" value="UBIQUITIN CARBOXYL-TERMINAL HYDROLASE"/>
    <property type="match status" value="1"/>
</dbReference>
<reference evidence="15 16" key="1">
    <citation type="journal article" date="2017" name="Genome Biol.">
        <title>New reference genome sequences of hot pepper reveal the massive evolution of plant disease-resistance genes by retroduplication.</title>
        <authorList>
            <person name="Kim S."/>
            <person name="Park J."/>
            <person name="Yeom S.I."/>
            <person name="Kim Y.M."/>
            <person name="Seo E."/>
            <person name="Kim K.T."/>
            <person name="Kim M.S."/>
            <person name="Lee J.M."/>
            <person name="Cheong K."/>
            <person name="Shin H.S."/>
            <person name="Kim S.B."/>
            <person name="Han K."/>
            <person name="Lee J."/>
            <person name="Park M."/>
            <person name="Lee H.A."/>
            <person name="Lee H.Y."/>
            <person name="Lee Y."/>
            <person name="Oh S."/>
            <person name="Lee J.H."/>
            <person name="Choi E."/>
            <person name="Choi E."/>
            <person name="Lee S.E."/>
            <person name="Jeon J."/>
            <person name="Kim H."/>
            <person name="Choi G."/>
            <person name="Song H."/>
            <person name="Lee J."/>
            <person name="Lee S.C."/>
            <person name="Kwon J.K."/>
            <person name="Lee H.Y."/>
            <person name="Koo N."/>
            <person name="Hong Y."/>
            <person name="Kim R.W."/>
            <person name="Kang W.H."/>
            <person name="Huh J.H."/>
            <person name="Kang B.C."/>
            <person name="Yang T.J."/>
            <person name="Lee Y.H."/>
            <person name="Bennetzen J.L."/>
            <person name="Choi D."/>
        </authorList>
    </citation>
    <scope>NUCLEOTIDE SEQUENCE [LARGE SCALE GENOMIC DNA]</scope>
    <source>
        <strain evidence="16">cv. PBC81</strain>
    </source>
</reference>
<evidence type="ECO:0000256" key="9">
    <source>
        <dbReference type="ARBA" id="ARBA00023242"/>
    </source>
</evidence>
<name>A0A2G2VAM8_CAPBA</name>
<dbReference type="FunFam" id="3.90.70.10:FF:000035">
    <property type="entry name" value="Ubiquitin carboxyl-terminal hydrolase 3"/>
    <property type="match status" value="1"/>
</dbReference>
<feature type="compositionally biased region" description="Low complexity" evidence="13">
    <location>
        <begin position="132"/>
        <end position="144"/>
    </location>
</feature>
<keyword evidence="7 12" id="KW-0833">Ubl conjugation pathway</keyword>
<comment type="similarity">
    <text evidence="3 12">Belongs to the peptidase C19 family.</text>
</comment>
<dbReference type="PROSITE" id="PS00973">
    <property type="entry name" value="USP_2"/>
    <property type="match status" value="1"/>
</dbReference>
<evidence type="ECO:0000256" key="6">
    <source>
        <dbReference type="ARBA" id="ARBA00022729"/>
    </source>
</evidence>